<reference evidence="1" key="1">
    <citation type="submission" date="2022-04" db="EMBL/GenBank/DDBJ databases">
        <title>Genome of the entomopathogenic fungus Entomophthora muscae.</title>
        <authorList>
            <person name="Elya C."/>
            <person name="Lovett B.R."/>
            <person name="Lee E."/>
            <person name="Macias A.M."/>
            <person name="Hajek A.E."/>
            <person name="De Bivort B.L."/>
            <person name="Kasson M.T."/>
            <person name="De Fine Licht H.H."/>
            <person name="Stajich J.E."/>
        </authorList>
    </citation>
    <scope>NUCLEOTIDE SEQUENCE</scope>
    <source>
        <strain evidence="1">Berkeley</strain>
    </source>
</reference>
<keyword evidence="2" id="KW-1185">Reference proteome</keyword>
<evidence type="ECO:0000313" key="1">
    <source>
        <dbReference type="EMBL" id="KAJ9069697.1"/>
    </source>
</evidence>
<dbReference type="Proteomes" id="UP001165960">
    <property type="component" value="Unassembled WGS sequence"/>
</dbReference>
<accession>A0ACC2T558</accession>
<name>A0ACC2T558_9FUNG</name>
<dbReference type="EMBL" id="QTSX02003613">
    <property type="protein sequence ID" value="KAJ9069697.1"/>
    <property type="molecule type" value="Genomic_DNA"/>
</dbReference>
<evidence type="ECO:0000313" key="2">
    <source>
        <dbReference type="Proteomes" id="UP001165960"/>
    </source>
</evidence>
<protein>
    <submittedName>
        <fullName evidence="1">Uncharacterized protein</fullName>
    </submittedName>
</protein>
<organism evidence="1 2">
    <name type="scientific">Entomophthora muscae</name>
    <dbReference type="NCBI Taxonomy" id="34485"/>
    <lineage>
        <taxon>Eukaryota</taxon>
        <taxon>Fungi</taxon>
        <taxon>Fungi incertae sedis</taxon>
        <taxon>Zoopagomycota</taxon>
        <taxon>Entomophthoromycotina</taxon>
        <taxon>Entomophthoromycetes</taxon>
        <taxon>Entomophthorales</taxon>
        <taxon>Entomophthoraceae</taxon>
        <taxon>Entomophthora</taxon>
    </lineage>
</organism>
<sequence>MSSLNEEVVHLPEEVTTKNWYDSTPEAEVPELPQCNETILPSRRLILAGIENTHHLAQLEQEDIEKILEISQQEAATLRSIFKCIEAPITPITGLEALKASKTITTGCLAIDQLFSFTPVGTRGTKRTYSSQGEHGLVKDGGSKSQPPVSSTEKAGIPLGSITEISGVSGSGKSTFWLVFL</sequence>
<proteinExistence type="predicted"/>
<comment type="caution">
    <text evidence="1">The sequence shown here is derived from an EMBL/GenBank/DDBJ whole genome shotgun (WGS) entry which is preliminary data.</text>
</comment>
<gene>
    <name evidence="1" type="ORF">DSO57_1015776</name>
</gene>